<dbReference type="EMBL" id="SHKV01000001">
    <property type="protein sequence ID" value="RZU31367.1"/>
    <property type="molecule type" value="Genomic_DNA"/>
</dbReference>
<evidence type="ECO:0000256" key="1">
    <source>
        <dbReference type="ARBA" id="ARBA00004370"/>
    </source>
</evidence>
<comment type="caution">
    <text evidence="10">The sequence shown here is derived from an EMBL/GenBank/DDBJ whole genome shotgun (WGS) entry which is preliminary data.</text>
</comment>
<evidence type="ECO:0000256" key="5">
    <source>
        <dbReference type="ARBA" id="ARBA00022989"/>
    </source>
</evidence>
<evidence type="ECO:0000256" key="8">
    <source>
        <dbReference type="SAM" id="MobiDB-lite"/>
    </source>
</evidence>
<keyword evidence="2" id="KW-1003">Cell membrane</keyword>
<dbReference type="PANTHER" id="PTHR37820">
    <property type="entry name" value="CELL DIVISION PROTEIN DIVIB"/>
    <property type="match status" value="1"/>
</dbReference>
<accession>A0A4Q7Y3D8</accession>
<comment type="subcellular location">
    <subcellularLocation>
        <location evidence="1">Membrane</location>
    </subcellularLocation>
</comment>
<keyword evidence="5" id="KW-1133">Transmembrane helix</keyword>
<dbReference type="GO" id="GO:0005886">
    <property type="term" value="C:plasma membrane"/>
    <property type="evidence" value="ECO:0007669"/>
    <property type="project" value="TreeGrafter"/>
</dbReference>
<dbReference type="AlphaFoldDB" id="A0A4Q7Y3D8"/>
<feature type="region of interest" description="Disordered" evidence="8">
    <location>
        <begin position="1"/>
        <end position="42"/>
    </location>
</feature>
<organism evidence="10 11">
    <name type="scientific">Blastococcus saxobsidens</name>
    <dbReference type="NCBI Taxonomy" id="138336"/>
    <lineage>
        <taxon>Bacteria</taxon>
        <taxon>Bacillati</taxon>
        <taxon>Actinomycetota</taxon>
        <taxon>Actinomycetes</taxon>
        <taxon>Geodermatophilales</taxon>
        <taxon>Geodermatophilaceae</taxon>
        <taxon>Blastococcus</taxon>
    </lineage>
</organism>
<keyword evidence="7" id="KW-0131">Cell cycle</keyword>
<dbReference type="Pfam" id="PF03799">
    <property type="entry name" value="FtsQ_DivIB_C"/>
    <property type="match status" value="1"/>
</dbReference>
<evidence type="ECO:0000256" key="3">
    <source>
        <dbReference type="ARBA" id="ARBA00022618"/>
    </source>
</evidence>
<dbReference type="PROSITE" id="PS51779">
    <property type="entry name" value="POTRA"/>
    <property type="match status" value="1"/>
</dbReference>
<dbReference type="InterPro" id="IPR013685">
    <property type="entry name" value="POTRA_FtsQ_type"/>
</dbReference>
<keyword evidence="4" id="KW-0812">Transmembrane</keyword>
<keyword evidence="6" id="KW-0472">Membrane</keyword>
<evidence type="ECO:0000256" key="6">
    <source>
        <dbReference type="ARBA" id="ARBA00023136"/>
    </source>
</evidence>
<sequence>MNRSGSTTRDRVRGGRRSPARGGARPARLPNRRRRPPLRPRQRRSLQAAALVTVLAVIGWLLWLGPVLAVRTVQVDGLSALTAEQVREVARVSDGVPLLRVDVGAVEERVATLPQVRSVQAARGWPDRIVITVAERVPVAVVGSPGRRSLVDAEGILFDTVTGDAPRGVVPLEVADPGPRDAATTAGLAAIRALPVALREDIEQVAVPGPERIELTMADGSVVVWGGPEDSATKGQVVVALLDRIDDGELEPAAVIDVSAPDAVVLR</sequence>
<keyword evidence="3 10" id="KW-0132">Cell division</keyword>
<evidence type="ECO:0000313" key="10">
    <source>
        <dbReference type="EMBL" id="RZU31367.1"/>
    </source>
</evidence>
<dbReference type="OrthoDB" id="9790760at2"/>
<dbReference type="PANTHER" id="PTHR37820:SF1">
    <property type="entry name" value="CELL DIVISION PROTEIN FTSQ"/>
    <property type="match status" value="1"/>
</dbReference>
<keyword evidence="11" id="KW-1185">Reference proteome</keyword>
<gene>
    <name evidence="10" type="ORF">BKA19_1026</name>
</gene>
<dbReference type="InterPro" id="IPR005548">
    <property type="entry name" value="Cell_div_FtsQ/DivIB_C"/>
</dbReference>
<evidence type="ECO:0000259" key="9">
    <source>
        <dbReference type="PROSITE" id="PS51779"/>
    </source>
</evidence>
<feature type="domain" description="POTRA" evidence="9">
    <location>
        <begin position="68"/>
        <end position="136"/>
    </location>
</feature>
<evidence type="ECO:0000256" key="4">
    <source>
        <dbReference type="ARBA" id="ARBA00022692"/>
    </source>
</evidence>
<evidence type="ECO:0000256" key="7">
    <source>
        <dbReference type="ARBA" id="ARBA00023306"/>
    </source>
</evidence>
<feature type="compositionally biased region" description="Basic residues" evidence="8">
    <location>
        <begin position="30"/>
        <end position="42"/>
    </location>
</feature>
<evidence type="ECO:0000256" key="2">
    <source>
        <dbReference type="ARBA" id="ARBA00022475"/>
    </source>
</evidence>
<dbReference type="InterPro" id="IPR050487">
    <property type="entry name" value="FtsQ_DivIB"/>
</dbReference>
<dbReference type="Proteomes" id="UP000292507">
    <property type="component" value="Unassembled WGS sequence"/>
</dbReference>
<name>A0A4Q7Y3D8_9ACTN</name>
<dbReference type="GO" id="GO:0051301">
    <property type="term" value="P:cell division"/>
    <property type="evidence" value="ECO:0007669"/>
    <property type="project" value="UniProtKB-KW"/>
</dbReference>
<evidence type="ECO:0000313" key="11">
    <source>
        <dbReference type="Proteomes" id="UP000292507"/>
    </source>
</evidence>
<dbReference type="InterPro" id="IPR034746">
    <property type="entry name" value="POTRA"/>
</dbReference>
<feature type="compositionally biased region" description="Low complexity" evidence="8">
    <location>
        <begin position="20"/>
        <end position="29"/>
    </location>
</feature>
<dbReference type="RefSeq" id="WP_130504176.1">
    <property type="nucleotide sequence ID" value="NZ_SHKV01000001.1"/>
</dbReference>
<proteinExistence type="predicted"/>
<reference evidence="10 11" key="1">
    <citation type="submission" date="2019-02" db="EMBL/GenBank/DDBJ databases">
        <title>Sequencing the genomes of 1000 actinobacteria strains.</title>
        <authorList>
            <person name="Klenk H.-P."/>
        </authorList>
    </citation>
    <scope>NUCLEOTIDE SEQUENCE [LARGE SCALE GENOMIC DNA]</scope>
    <source>
        <strain evidence="10 11">DSM 44509</strain>
    </source>
</reference>
<dbReference type="Gene3D" id="3.10.20.310">
    <property type="entry name" value="membrane protein fhac"/>
    <property type="match status" value="1"/>
</dbReference>
<dbReference type="Pfam" id="PF08478">
    <property type="entry name" value="POTRA_1"/>
    <property type="match status" value="1"/>
</dbReference>
<protein>
    <submittedName>
        <fullName evidence="10">Cell division protein FtsQ</fullName>
    </submittedName>
</protein>